<organism evidence="3 4">
    <name type="scientific">Prauserella endophytica</name>
    <dbReference type="NCBI Taxonomy" id="1592324"/>
    <lineage>
        <taxon>Bacteria</taxon>
        <taxon>Bacillati</taxon>
        <taxon>Actinomycetota</taxon>
        <taxon>Actinomycetes</taxon>
        <taxon>Pseudonocardiales</taxon>
        <taxon>Pseudonocardiaceae</taxon>
        <taxon>Prauserella</taxon>
        <taxon>Prauserella coralliicola group</taxon>
    </lineage>
</organism>
<keyword evidence="4" id="KW-1185">Reference proteome</keyword>
<accession>A0ABY2RZC9</accession>
<feature type="domain" description="SMP-30/Gluconolactonase/LRE-like region" evidence="2">
    <location>
        <begin position="58"/>
        <end position="296"/>
    </location>
</feature>
<reference evidence="3 4" key="1">
    <citation type="journal article" date="2015" name="Antonie Van Leeuwenhoek">
        <title>Prauserella endophytica sp. nov., an endophytic actinobacterium isolated from Tamarix taklamakanensis.</title>
        <authorList>
            <person name="Liu J.M."/>
            <person name="Habden X."/>
            <person name="Guo L."/>
            <person name="Tuo L."/>
            <person name="Jiang Z.K."/>
            <person name="Liu S.W."/>
            <person name="Liu X.F."/>
            <person name="Chen L."/>
            <person name="Li R.F."/>
            <person name="Zhang Y.Q."/>
            <person name="Sun C.H."/>
        </authorList>
    </citation>
    <scope>NUCLEOTIDE SEQUENCE [LARGE SCALE GENOMIC DNA]</scope>
    <source>
        <strain evidence="3 4">CGMCC 4.7182</strain>
    </source>
</reference>
<evidence type="ECO:0000313" key="4">
    <source>
        <dbReference type="Proteomes" id="UP000309992"/>
    </source>
</evidence>
<dbReference type="SUPFAM" id="SSF63829">
    <property type="entry name" value="Calcium-dependent phosphotriesterase"/>
    <property type="match status" value="1"/>
</dbReference>
<dbReference type="Gene3D" id="2.120.10.30">
    <property type="entry name" value="TolB, C-terminal domain"/>
    <property type="match status" value="1"/>
</dbReference>
<dbReference type="PANTHER" id="PTHR10907">
    <property type="entry name" value="REGUCALCIN"/>
    <property type="match status" value="1"/>
</dbReference>
<dbReference type="EMBL" id="SWMS01000015">
    <property type="protein sequence ID" value="TKG66637.1"/>
    <property type="molecule type" value="Genomic_DNA"/>
</dbReference>
<sequence>MRRRLGRDLHSGFSPHGFRSPLTRSLEDRCARLAGPMVRSTSDFTLRAAPVSDSVSGLGESPLWDPNAGLRWLDIAGDRLHTIDTDGHESSIPLSLTATAIELGPDSHLFTVTRTGFGWLDPGTGQIAQKVTTTEADGVTMNDAAIDPRGRAWAGSAVMDDSRRGALYRLDDRGVATQLRRLSMSNGIDWSPSGDTLYHVDSTAGTVTAWDYDLGSGELGAARVLRTVPREIGLPDGLAVDAEGSIWLAIWGPGQVWRLDPRTGKVTATVNVPTPCTTSCAFGGPGLSILYITTANHEQPEGGGLLYAVEAPVTGRYAHRFAGAL</sequence>
<dbReference type="PRINTS" id="PR01790">
    <property type="entry name" value="SMP30FAMILY"/>
</dbReference>
<comment type="caution">
    <text evidence="3">The sequence shown here is derived from an EMBL/GenBank/DDBJ whole genome shotgun (WGS) entry which is preliminary data.</text>
</comment>
<comment type="similarity">
    <text evidence="1">Belongs to the SMP-30/CGR1 family.</text>
</comment>
<proteinExistence type="inferred from homology"/>
<protein>
    <submittedName>
        <fullName evidence="3">SMP-30/gluconolactonase/LRE family protein</fullName>
    </submittedName>
</protein>
<dbReference type="Proteomes" id="UP000309992">
    <property type="component" value="Unassembled WGS sequence"/>
</dbReference>
<name>A0ABY2RZC9_9PSEU</name>
<dbReference type="PANTHER" id="PTHR10907:SF47">
    <property type="entry name" value="REGUCALCIN"/>
    <property type="match status" value="1"/>
</dbReference>
<evidence type="ECO:0000256" key="1">
    <source>
        <dbReference type="ARBA" id="ARBA00008853"/>
    </source>
</evidence>
<evidence type="ECO:0000259" key="2">
    <source>
        <dbReference type="Pfam" id="PF08450"/>
    </source>
</evidence>
<evidence type="ECO:0000313" key="3">
    <source>
        <dbReference type="EMBL" id="TKG66637.1"/>
    </source>
</evidence>
<gene>
    <name evidence="3" type="ORF">FCN18_24545</name>
</gene>
<dbReference type="InterPro" id="IPR005511">
    <property type="entry name" value="SMP-30"/>
</dbReference>
<dbReference type="InterPro" id="IPR011042">
    <property type="entry name" value="6-blade_b-propeller_TolB-like"/>
</dbReference>
<dbReference type="Pfam" id="PF08450">
    <property type="entry name" value="SGL"/>
    <property type="match status" value="1"/>
</dbReference>
<dbReference type="InterPro" id="IPR013658">
    <property type="entry name" value="SGL"/>
</dbReference>